<feature type="transmembrane region" description="Helical" evidence="1">
    <location>
        <begin position="64"/>
        <end position="83"/>
    </location>
</feature>
<accession>A0A8K0AIX3</accession>
<dbReference type="EMBL" id="VRVR01000065">
    <property type="protein sequence ID" value="KAF0852139.1"/>
    <property type="molecule type" value="Genomic_DNA"/>
</dbReference>
<keyword evidence="1" id="KW-0812">Transmembrane</keyword>
<keyword evidence="1" id="KW-0472">Membrane</keyword>
<organism evidence="2 3">
    <name type="scientific">Andalucia godoyi</name>
    <name type="common">Flagellate</name>
    <dbReference type="NCBI Taxonomy" id="505711"/>
    <lineage>
        <taxon>Eukaryota</taxon>
        <taxon>Discoba</taxon>
        <taxon>Jakobida</taxon>
        <taxon>Andalucina</taxon>
        <taxon>Andaluciidae</taxon>
        <taxon>Andalucia</taxon>
    </lineage>
</organism>
<evidence type="ECO:0000313" key="3">
    <source>
        <dbReference type="Proteomes" id="UP000799049"/>
    </source>
</evidence>
<comment type="caution">
    <text evidence="2">The sequence shown here is derived from an EMBL/GenBank/DDBJ whole genome shotgun (WGS) entry which is preliminary data.</text>
</comment>
<evidence type="ECO:0000256" key="1">
    <source>
        <dbReference type="SAM" id="Phobius"/>
    </source>
</evidence>
<dbReference type="Proteomes" id="UP000799049">
    <property type="component" value="Unassembled WGS sequence"/>
</dbReference>
<feature type="transmembrane region" description="Helical" evidence="1">
    <location>
        <begin position="95"/>
        <end position="122"/>
    </location>
</feature>
<gene>
    <name evidence="2" type="ORF">ANDGO_08803</name>
</gene>
<keyword evidence="1" id="KW-1133">Transmembrane helix</keyword>
<sequence>MFAQSHACKRKYCLPFGKSSHIQHMSHVNWRDRAIPSRPRLGQYATSLLSVLVLGLAFREFDLALVFGLLVVVRVVIAVGVCLRSQAALACDGTLLLWIHGCKAALVTSTVGVVLILLLVAVHNAQCSSGFVLEDG</sequence>
<dbReference type="AlphaFoldDB" id="A0A8K0AIX3"/>
<reference evidence="2" key="1">
    <citation type="submission" date="2019-09" db="EMBL/GenBank/DDBJ databases">
        <title>The Mitochondrial Proteome of the Jakobid, Andalucia godoyi, a Protist With the Most Gene-Rich and Bacteria-Like Mitochondrial Genome.</title>
        <authorList>
            <person name="Gray M.W."/>
            <person name="Burger G."/>
            <person name="Derelle R."/>
            <person name="Klimes V."/>
            <person name="Leger M."/>
            <person name="Sarrasin M."/>
            <person name="Vlcek C."/>
            <person name="Roger A.J."/>
            <person name="Elias M."/>
            <person name="Lang B.F."/>
        </authorList>
    </citation>
    <scope>NUCLEOTIDE SEQUENCE</scope>
    <source>
        <strain evidence="2">And28</strain>
    </source>
</reference>
<evidence type="ECO:0000313" key="2">
    <source>
        <dbReference type="EMBL" id="KAF0852139.1"/>
    </source>
</evidence>
<name>A0A8K0AIX3_ANDGO</name>
<feature type="transmembrane region" description="Helical" evidence="1">
    <location>
        <begin position="41"/>
        <end position="58"/>
    </location>
</feature>
<protein>
    <submittedName>
        <fullName evidence="2">Putative mitochondrial protein</fullName>
    </submittedName>
</protein>
<keyword evidence="3" id="KW-1185">Reference proteome</keyword>
<proteinExistence type="predicted"/>